<dbReference type="InterPro" id="IPR036568">
    <property type="entry name" value="GGCT-like_sf"/>
</dbReference>
<proteinExistence type="predicted"/>
<dbReference type="EMBL" id="JAKIKT010000002">
    <property type="protein sequence ID" value="MCL2913936.1"/>
    <property type="molecule type" value="Genomic_DNA"/>
</dbReference>
<organism evidence="2 3">
    <name type="scientific">Shewanella corallii</name>
    <dbReference type="NCBI Taxonomy" id="560080"/>
    <lineage>
        <taxon>Bacteria</taxon>
        <taxon>Pseudomonadati</taxon>
        <taxon>Pseudomonadota</taxon>
        <taxon>Gammaproteobacteria</taxon>
        <taxon>Alteromonadales</taxon>
        <taxon>Shewanellaceae</taxon>
        <taxon>Shewanella</taxon>
    </lineage>
</organism>
<evidence type="ECO:0000313" key="3">
    <source>
        <dbReference type="Proteomes" id="UP001202831"/>
    </source>
</evidence>
<reference evidence="2 3" key="1">
    <citation type="submission" date="2022-01" db="EMBL/GenBank/DDBJ databases">
        <title>Whole genome-based taxonomy of the Shewanellaceae.</title>
        <authorList>
            <person name="Martin-Rodriguez A.J."/>
        </authorList>
    </citation>
    <scope>NUCLEOTIDE SEQUENCE [LARGE SCALE GENOMIC DNA]</scope>
    <source>
        <strain evidence="2 3">DSM 21332</strain>
    </source>
</reference>
<dbReference type="CDD" id="cd06661">
    <property type="entry name" value="GGCT_like"/>
    <property type="match status" value="1"/>
</dbReference>
<dbReference type="InterPro" id="IPR009288">
    <property type="entry name" value="AIG2-like_dom"/>
</dbReference>
<dbReference type="Pfam" id="PF06094">
    <property type="entry name" value="GGACT"/>
    <property type="match status" value="1"/>
</dbReference>
<name>A0ABT0N7V1_9GAMM</name>
<dbReference type="SUPFAM" id="SSF110857">
    <property type="entry name" value="Gamma-glutamyl cyclotransferase-like"/>
    <property type="match status" value="1"/>
</dbReference>
<evidence type="ECO:0000259" key="1">
    <source>
        <dbReference type="Pfam" id="PF06094"/>
    </source>
</evidence>
<dbReference type="Gene3D" id="3.10.490.10">
    <property type="entry name" value="Gamma-glutamyl cyclotransferase-like"/>
    <property type="match status" value="1"/>
</dbReference>
<comment type="caution">
    <text evidence="2">The sequence shown here is derived from an EMBL/GenBank/DDBJ whole genome shotgun (WGS) entry which is preliminary data.</text>
</comment>
<keyword evidence="3" id="KW-1185">Reference proteome</keyword>
<dbReference type="RefSeq" id="WP_249248633.1">
    <property type="nucleotide sequence ID" value="NZ_JAKIKT010000002.1"/>
</dbReference>
<dbReference type="Proteomes" id="UP001202831">
    <property type="component" value="Unassembled WGS sequence"/>
</dbReference>
<accession>A0ABT0N7V1</accession>
<evidence type="ECO:0000313" key="2">
    <source>
        <dbReference type="EMBL" id="MCL2913936.1"/>
    </source>
</evidence>
<protein>
    <submittedName>
        <fullName evidence="2">Gamma-glutamylcyclotransferase</fullName>
    </submittedName>
</protein>
<gene>
    <name evidence="2" type="ORF">L2725_09025</name>
</gene>
<dbReference type="InterPro" id="IPR013024">
    <property type="entry name" value="GGCT-like"/>
</dbReference>
<feature type="domain" description="Gamma-glutamylcyclotransferase AIG2-like" evidence="1">
    <location>
        <begin position="4"/>
        <end position="111"/>
    </location>
</feature>
<sequence>MELLFSYGTLQQDVVQLSTFGRLLTGKSDSLPGYKVGEVRITDPHVLAVSGKEMHPALIPSGNPMDAVAGMVFEVTPQELARADEYEVDDYVRVKLEFESGIQAWAYIAAEFAPRL</sequence>